<dbReference type="EMBL" id="JAAXPC010000005">
    <property type="protein sequence ID" value="NKY02008.1"/>
    <property type="molecule type" value="Genomic_DNA"/>
</dbReference>
<proteinExistence type="predicted"/>
<accession>A0A846WKD8</accession>
<organism evidence="2 3">
    <name type="scientific">Gordonia polyisoprenivorans</name>
    <dbReference type="NCBI Taxonomy" id="84595"/>
    <lineage>
        <taxon>Bacteria</taxon>
        <taxon>Bacillati</taxon>
        <taxon>Actinomycetota</taxon>
        <taxon>Actinomycetes</taxon>
        <taxon>Mycobacteriales</taxon>
        <taxon>Gordoniaceae</taxon>
        <taxon>Gordonia</taxon>
    </lineage>
</organism>
<dbReference type="Proteomes" id="UP000563898">
    <property type="component" value="Unassembled WGS sequence"/>
</dbReference>
<name>A0A846WKD8_9ACTN</name>
<sequence>MADHAAAIRGIPRWHPDPLVRETLSTIRRFGWAVTAVGDGCSCGDSRCAPPDCAFAYTTGLALHSIPDLVVFGLDARTGCELLNELGELFHRVDWRSVVDGRTELEVHALEVRVRVIELVDKSDMLITNELFPNHPALQVVWADDLGTFPWQTGYALQPIHQPVKGVPDTGTAHAGGPRVVSASVGGSRVESRRARRRGPRE</sequence>
<evidence type="ECO:0000313" key="2">
    <source>
        <dbReference type="EMBL" id="NKY02008.1"/>
    </source>
</evidence>
<comment type="caution">
    <text evidence="2">The sequence shown here is derived from an EMBL/GenBank/DDBJ whole genome shotgun (WGS) entry which is preliminary data.</text>
</comment>
<dbReference type="Pfam" id="PF14081">
    <property type="entry name" value="DUF4262"/>
    <property type="match status" value="1"/>
</dbReference>
<dbReference type="RefSeq" id="WP_006370425.1">
    <property type="nucleotide sequence ID" value="NZ_CP073075.1"/>
</dbReference>
<evidence type="ECO:0000256" key="1">
    <source>
        <dbReference type="SAM" id="MobiDB-lite"/>
    </source>
</evidence>
<reference evidence="2 3" key="1">
    <citation type="submission" date="2020-04" db="EMBL/GenBank/DDBJ databases">
        <title>MicrobeNet Type strains.</title>
        <authorList>
            <person name="Nicholson A.C."/>
        </authorList>
    </citation>
    <scope>NUCLEOTIDE SEQUENCE [LARGE SCALE GENOMIC DNA]</scope>
    <source>
        <strain evidence="2 3">ATCC BAA-14</strain>
    </source>
</reference>
<protein>
    <submittedName>
        <fullName evidence="2">DUF4262 domain-containing protein</fullName>
    </submittedName>
</protein>
<feature type="region of interest" description="Disordered" evidence="1">
    <location>
        <begin position="166"/>
        <end position="202"/>
    </location>
</feature>
<dbReference type="InterPro" id="IPR025358">
    <property type="entry name" value="DUF4262"/>
</dbReference>
<evidence type="ECO:0000313" key="3">
    <source>
        <dbReference type="Proteomes" id="UP000563898"/>
    </source>
</evidence>
<feature type="compositionally biased region" description="Low complexity" evidence="1">
    <location>
        <begin position="176"/>
        <end position="189"/>
    </location>
</feature>
<gene>
    <name evidence="2" type="ORF">HGA05_10515</name>
</gene>
<dbReference type="AlphaFoldDB" id="A0A846WKD8"/>